<protein>
    <submittedName>
        <fullName evidence="1">Uncharacterized protein</fullName>
    </submittedName>
</protein>
<reference evidence="1" key="1">
    <citation type="journal article" date="2021" name="Proc. Natl. Acad. Sci. U.S.A.">
        <title>A Catalog of Tens of Thousands of Viruses from Human Metagenomes Reveals Hidden Associations with Chronic Diseases.</title>
        <authorList>
            <person name="Tisza M.J."/>
            <person name="Buck C.B."/>
        </authorList>
    </citation>
    <scope>NUCLEOTIDE SEQUENCE</scope>
    <source>
        <strain evidence="1">CtS9I1</strain>
    </source>
</reference>
<accession>A0A8S5VPP0</accession>
<sequence>MVPKGLKIGDTFEDGKRLYVVEAVNGDGTYYSRAVENSEAAPHQSAVGAADGFALGGSQVTRKRRTKKQ</sequence>
<evidence type="ECO:0000313" key="1">
    <source>
        <dbReference type="EMBL" id="DAG95093.1"/>
    </source>
</evidence>
<organism evidence="1">
    <name type="scientific">Ackermannviridae sp</name>
    <dbReference type="NCBI Taxonomy" id="2831612"/>
    <lineage>
        <taxon>Viruses</taxon>
        <taxon>Duplodnaviria</taxon>
        <taxon>Heunggongvirae</taxon>
        <taxon>Uroviricota</taxon>
        <taxon>Caudoviricetes</taxon>
        <taxon>Pantevenvirales</taxon>
        <taxon>Ackermannviridae</taxon>
    </lineage>
</organism>
<proteinExistence type="predicted"/>
<dbReference type="EMBL" id="BK035350">
    <property type="protein sequence ID" value="DAG95093.1"/>
    <property type="molecule type" value="Genomic_DNA"/>
</dbReference>
<name>A0A8S5VPP0_9CAUD</name>